<keyword evidence="4" id="KW-0206">Cytoskeleton</keyword>
<dbReference type="AlphaFoldDB" id="A0A8H7ZU29"/>
<evidence type="ECO:0000256" key="3">
    <source>
        <dbReference type="ARBA" id="ARBA00022490"/>
    </source>
</evidence>
<dbReference type="Pfam" id="PF13864">
    <property type="entry name" value="Enkurin"/>
    <property type="match status" value="1"/>
</dbReference>
<keyword evidence="6" id="KW-0175">Coiled coil</keyword>
<dbReference type="OrthoDB" id="10264920at2759"/>
<dbReference type="GO" id="GO:0005881">
    <property type="term" value="C:cytoplasmic microtubule"/>
    <property type="evidence" value="ECO:0007669"/>
    <property type="project" value="TreeGrafter"/>
</dbReference>
<accession>A0A8H7ZU29</accession>
<dbReference type="EMBL" id="JAEFCI010006784">
    <property type="protein sequence ID" value="KAG5459479.1"/>
    <property type="molecule type" value="Genomic_DNA"/>
</dbReference>
<dbReference type="InterPro" id="IPR052102">
    <property type="entry name" value="Enkurin_domain-protein"/>
</dbReference>
<dbReference type="PANTHER" id="PTHR21490">
    <property type="entry name" value="ENKURIN-RELATED"/>
    <property type="match status" value="1"/>
</dbReference>
<name>A0A8H7ZU29_9FUNG</name>
<gene>
    <name evidence="8" type="ORF">BJ554DRAFT_114</name>
</gene>
<dbReference type="Proteomes" id="UP000673691">
    <property type="component" value="Unassembled WGS sequence"/>
</dbReference>
<keyword evidence="9" id="KW-1185">Reference proteome</keyword>
<evidence type="ECO:0000313" key="8">
    <source>
        <dbReference type="EMBL" id="KAG5459479.1"/>
    </source>
</evidence>
<feature type="non-terminal residue" evidence="8">
    <location>
        <position position="1"/>
    </location>
</feature>
<evidence type="ECO:0000256" key="2">
    <source>
        <dbReference type="ARBA" id="ARBA00004245"/>
    </source>
</evidence>
<feature type="domain" description="Enkurin" evidence="7">
    <location>
        <begin position="11"/>
        <end position="136"/>
    </location>
</feature>
<dbReference type="PANTHER" id="PTHR21490:SF2">
    <property type="entry name" value="ENKURIN DOMAIN-CONTAINING PROTEIN 1"/>
    <property type="match status" value="1"/>
</dbReference>
<evidence type="ECO:0000256" key="4">
    <source>
        <dbReference type="ARBA" id="ARBA00023212"/>
    </source>
</evidence>
<evidence type="ECO:0000256" key="1">
    <source>
        <dbReference type="ARBA" id="ARBA00004138"/>
    </source>
</evidence>
<proteinExistence type="predicted"/>
<sequence>TCLLPRGQRFVRRAGALPVDFWADRVPLPVRPPPGTTRKPTNGRPPGASTCGISPLLDGALLIARRPSPVLSEEERLKTLQFLEKSHAELTAEMVRLPVTMGRTLSSMRKKQQMERKLEELEKATAIYKRDKVFMAI</sequence>
<dbReference type="GO" id="GO:0005929">
    <property type="term" value="C:cilium"/>
    <property type="evidence" value="ECO:0007669"/>
    <property type="project" value="UniProtKB-SubCell"/>
</dbReference>
<keyword evidence="3" id="KW-0963">Cytoplasm</keyword>
<comment type="caution">
    <text evidence="8">The sequence shown here is derived from an EMBL/GenBank/DDBJ whole genome shotgun (WGS) entry which is preliminary data.</text>
</comment>
<dbReference type="PROSITE" id="PS51665">
    <property type="entry name" value="ENKURIN"/>
    <property type="match status" value="1"/>
</dbReference>
<comment type="subcellular location">
    <subcellularLocation>
        <location evidence="1">Cell projection</location>
        <location evidence="1">Cilium</location>
    </subcellularLocation>
    <subcellularLocation>
        <location evidence="2">Cytoplasm</location>
        <location evidence="2">Cytoskeleton</location>
    </subcellularLocation>
</comment>
<feature type="coiled-coil region" evidence="6">
    <location>
        <begin position="104"/>
        <end position="131"/>
    </location>
</feature>
<protein>
    <recommendedName>
        <fullName evidence="7">Enkurin domain-containing protein</fullName>
    </recommendedName>
</protein>
<evidence type="ECO:0000313" key="9">
    <source>
        <dbReference type="Proteomes" id="UP000673691"/>
    </source>
</evidence>
<keyword evidence="5" id="KW-0966">Cell projection</keyword>
<dbReference type="InterPro" id="IPR027012">
    <property type="entry name" value="Enkurin_dom"/>
</dbReference>
<evidence type="ECO:0000256" key="6">
    <source>
        <dbReference type="SAM" id="Coils"/>
    </source>
</evidence>
<reference evidence="8 9" key="1">
    <citation type="journal article" name="Sci. Rep.">
        <title>Genome-scale phylogenetic analyses confirm Olpidium as the closest living zoosporic fungus to the non-flagellated, terrestrial fungi.</title>
        <authorList>
            <person name="Chang Y."/>
            <person name="Rochon D."/>
            <person name="Sekimoto S."/>
            <person name="Wang Y."/>
            <person name="Chovatia M."/>
            <person name="Sandor L."/>
            <person name="Salamov A."/>
            <person name="Grigoriev I.V."/>
            <person name="Stajich J.E."/>
            <person name="Spatafora J.W."/>
        </authorList>
    </citation>
    <scope>NUCLEOTIDE SEQUENCE [LARGE SCALE GENOMIC DNA]</scope>
    <source>
        <strain evidence="8">S191</strain>
    </source>
</reference>
<evidence type="ECO:0000259" key="7">
    <source>
        <dbReference type="PROSITE" id="PS51665"/>
    </source>
</evidence>
<evidence type="ECO:0000256" key="5">
    <source>
        <dbReference type="ARBA" id="ARBA00023273"/>
    </source>
</evidence>
<organism evidence="8 9">
    <name type="scientific">Olpidium bornovanus</name>
    <dbReference type="NCBI Taxonomy" id="278681"/>
    <lineage>
        <taxon>Eukaryota</taxon>
        <taxon>Fungi</taxon>
        <taxon>Fungi incertae sedis</taxon>
        <taxon>Olpidiomycota</taxon>
        <taxon>Olpidiomycotina</taxon>
        <taxon>Olpidiomycetes</taxon>
        <taxon>Olpidiales</taxon>
        <taxon>Olpidiaceae</taxon>
        <taxon>Olpidium</taxon>
    </lineage>
</organism>